<keyword evidence="2" id="KW-0479">Metal-binding</keyword>
<dbReference type="EMBL" id="CAACVS010000150">
    <property type="protein sequence ID" value="VEU38042.1"/>
    <property type="molecule type" value="Genomic_DNA"/>
</dbReference>
<dbReference type="OrthoDB" id="411064at2759"/>
<dbReference type="GO" id="GO:0018773">
    <property type="term" value="F:acetylpyruvate hydrolase activity"/>
    <property type="evidence" value="ECO:0007669"/>
    <property type="project" value="TreeGrafter"/>
</dbReference>
<organism evidence="4 5">
    <name type="scientific">Pseudo-nitzschia multistriata</name>
    <dbReference type="NCBI Taxonomy" id="183589"/>
    <lineage>
        <taxon>Eukaryota</taxon>
        <taxon>Sar</taxon>
        <taxon>Stramenopiles</taxon>
        <taxon>Ochrophyta</taxon>
        <taxon>Bacillariophyta</taxon>
        <taxon>Bacillariophyceae</taxon>
        <taxon>Bacillariophycidae</taxon>
        <taxon>Bacillariales</taxon>
        <taxon>Bacillariaceae</taxon>
        <taxon>Pseudo-nitzschia</taxon>
    </lineage>
</organism>
<gene>
    <name evidence="4" type="ORF">PSNMU_V1.4_AUG-EV-PASAV3_0048530</name>
</gene>
<keyword evidence="5" id="KW-1185">Reference proteome</keyword>
<dbReference type="InterPro" id="IPR011234">
    <property type="entry name" value="Fumarylacetoacetase-like_C"/>
</dbReference>
<evidence type="ECO:0000256" key="1">
    <source>
        <dbReference type="ARBA" id="ARBA00010211"/>
    </source>
</evidence>
<feature type="domain" description="Fumarylacetoacetase-like C-terminal" evidence="3">
    <location>
        <begin position="35"/>
        <end position="196"/>
    </location>
</feature>
<dbReference type="Pfam" id="PF01557">
    <property type="entry name" value="FAA_hydrolase"/>
    <property type="match status" value="1"/>
</dbReference>
<dbReference type="InterPro" id="IPR036663">
    <property type="entry name" value="Fumarylacetoacetase_C_sf"/>
</dbReference>
<evidence type="ECO:0000259" key="3">
    <source>
        <dbReference type="Pfam" id="PF01557"/>
    </source>
</evidence>
<proteinExistence type="inferred from homology"/>
<protein>
    <recommendedName>
        <fullName evidence="3">Fumarylacetoacetase-like C-terminal domain-containing protein</fullName>
    </recommendedName>
</protein>
<evidence type="ECO:0000313" key="4">
    <source>
        <dbReference type="EMBL" id="VEU38042.1"/>
    </source>
</evidence>
<accession>A0A448Z7L8</accession>
<evidence type="ECO:0000313" key="5">
    <source>
        <dbReference type="Proteomes" id="UP000291116"/>
    </source>
</evidence>
<comment type="similarity">
    <text evidence="1">Belongs to the FAH family.</text>
</comment>
<evidence type="ECO:0000256" key="2">
    <source>
        <dbReference type="ARBA" id="ARBA00022723"/>
    </source>
</evidence>
<dbReference type="SUPFAM" id="SSF56529">
    <property type="entry name" value="FAH"/>
    <property type="match status" value="1"/>
</dbReference>
<dbReference type="Gene3D" id="3.90.850.10">
    <property type="entry name" value="Fumarylacetoacetase-like, C-terminal domain"/>
    <property type="match status" value="1"/>
</dbReference>
<dbReference type="Proteomes" id="UP000291116">
    <property type="component" value="Unassembled WGS sequence"/>
</dbReference>
<name>A0A448Z7L8_9STRA</name>
<sequence>MGGDVKRNKPVFFTKPNIDGVVYAGCLGNSSDKPTSIDYPPDTKNLHYEVELVVAIGKEPNDCVPNDVLSPNILDCVFGYAVGIDLTRRDLQDEAKSKQWPWDTAKYFDQSAPIGPITPRKEGNEDYFDDNTGKLEKRTMALTVNGATRQSVDLEKMIWKVPEILSELSKSFRLKPGDLVMTGTPSGVGPVVVGDRLIGTIDGLVEPVDITLV</sequence>
<dbReference type="AlphaFoldDB" id="A0A448Z7L8"/>
<dbReference type="GO" id="GO:0046872">
    <property type="term" value="F:metal ion binding"/>
    <property type="evidence" value="ECO:0007669"/>
    <property type="project" value="UniProtKB-KW"/>
</dbReference>
<dbReference type="PANTHER" id="PTHR11820:SF90">
    <property type="entry name" value="FLUTATHIONE S-TRANSFERASE"/>
    <property type="match status" value="1"/>
</dbReference>
<dbReference type="PANTHER" id="PTHR11820">
    <property type="entry name" value="ACYLPYRUVASE"/>
    <property type="match status" value="1"/>
</dbReference>
<reference evidence="4 5" key="1">
    <citation type="submission" date="2019-01" db="EMBL/GenBank/DDBJ databases">
        <authorList>
            <person name="Ferrante I. M."/>
        </authorList>
    </citation>
    <scope>NUCLEOTIDE SEQUENCE [LARGE SCALE GENOMIC DNA]</scope>
    <source>
        <strain evidence="4 5">B856</strain>
    </source>
</reference>